<evidence type="ECO:0000256" key="9">
    <source>
        <dbReference type="RuleBase" id="RU000688"/>
    </source>
</evidence>
<keyword evidence="13" id="KW-1185">Reference proteome</keyword>
<dbReference type="SUPFAM" id="SSF81321">
    <property type="entry name" value="Family A G protein-coupled receptor-like"/>
    <property type="match status" value="1"/>
</dbReference>
<feature type="transmembrane region" description="Helical" evidence="10">
    <location>
        <begin position="82"/>
        <end position="102"/>
    </location>
</feature>
<keyword evidence="2" id="KW-1003">Cell membrane</keyword>
<dbReference type="EnsemblMetazoa" id="XM_021052839.2">
    <property type="protein sequence ID" value="XP_020908498.1"/>
    <property type="gene ID" value="LOC110246492"/>
</dbReference>
<reference evidence="12" key="1">
    <citation type="submission" date="2022-11" db="UniProtKB">
        <authorList>
            <consortium name="EnsemblMetazoa"/>
        </authorList>
    </citation>
    <scope>IDENTIFICATION</scope>
</reference>
<evidence type="ECO:0000256" key="2">
    <source>
        <dbReference type="ARBA" id="ARBA00022475"/>
    </source>
</evidence>
<keyword evidence="8 9" id="KW-0807">Transducer</keyword>
<dbReference type="OMA" id="RNTWICI"/>
<keyword evidence="5 9" id="KW-0297">G-protein coupled receptor</keyword>
<feature type="transmembrane region" description="Helical" evidence="10">
    <location>
        <begin position="12"/>
        <end position="35"/>
    </location>
</feature>
<feature type="transmembrane region" description="Helical" evidence="10">
    <location>
        <begin position="123"/>
        <end position="150"/>
    </location>
</feature>
<dbReference type="Gene3D" id="1.20.1070.10">
    <property type="entry name" value="Rhodopsin 7-helix transmembrane proteins"/>
    <property type="match status" value="1"/>
</dbReference>
<protein>
    <recommendedName>
        <fullName evidence="11">G-protein coupled receptors family 1 profile domain-containing protein</fullName>
    </recommendedName>
</protein>
<evidence type="ECO:0000256" key="1">
    <source>
        <dbReference type="ARBA" id="ARBA00004651"/>
    </source>
</evidence>
<dbReference type="PROSITE" id="PS00237">
    <property type="entry name" value="G_PROTEIN_RECEP_F1_1"/>
    <property type="match status" value="1"/>
</dbReference>
<keyword evidence="6 10" id="KW-0472">Membrane</keyword>
<comment type="subcellular location">
    <subcellularLocation>
        <location evidence="1">Cell membrane</location>
        <topology evidence="1">Multi-pass membrane protein</topology>
    </subcellularLocation>
</comment>
<evidence type="ECO:0000256" key="6">
    <source>
        <dbReference type="ARBA" id="ARBA00023136"/>
    </source>
</evidence>
<dbReference type="Proteomes" id="UP000887567">
    <property type="component" value="Unplaced"/>
</dbReference>
<dbReference type="GeneID" id="110246492"/>
<dbReference type="InterPro" id="IPR017452">
    <property type="entry name" value="GPCR_Rhodpsn_7TM"/>
</dbReference>
<evidence type="ECO:0000256" key="10">
    <source>
        <dbReference type="SAM" id="Phobius"/>
    </source>
</evidence>
<dbReference type="Pfam" id="PF00001">
    <property type="entry name" value="7tm_1"/>
    <property type="match status" value="1"/>
</dbReference>
<feature type="transmembrane region" description="Helical" evidence="10">
    <location>
        <begin position="42"/>
        <end position="62"/>
    </location>
</feature>
<keyword evidence="3 9" id="KW-0812">Transmembrane</keyword>
<keyword evidence="7 9" id="KW-0675">Receptor</keyword>
<feature type="transmembrane region" description="Helical" evidence="10">
    <location>
        <begin position="170"/>
        <end position="194"/>
    </location>
</feature>
<evidence type="ECO:0000256" key="4">
    <source>
        <dbReference type="ARBA" id="ARBA00022989"/>
    </source>
</evidence>
<dbReference type="SMART" id="SM01381">
    <property type="entry name" value="7TM_GPCR_Srsx"/>
    <property type="match status" value="1"/>
</dbReference>
<organism evidence="12 13">
    <name type="scientific">Exaiptasia diaphana</name>
    <name type="common">Tropical sea anemone</name>
    <name type="synonym">Aiptasia pulchella</name>
    <dbReference type="NCBI Taxonomy" id="2652724"/>
    <lineage>
        <taxon>Eukaryota</taxon>
        <taxon>Metazoa</taxon>
        <taxon>Cnidaria</taxon>
        <taxon>Anthozoa</taxon>
        <taxon>Hexacorallia</taxon>
        <taxon>Actiniaria</taxon>
        <taxon>Aiptasiidae</taxon>
        <taxon>Exaiptasia</taxon>
    </lineage>
</organism>
<evidence type="ECO:0000256" key="8">
    <source>
        <dbReference type="ARBA" id="ARBA00023224"/>
    </source>
</evidence>
<dbReference type="InterPro" id="IPR000276">
    <property type="entry name" value="GPCR_Rhodpsn"/>
</dbReference>
<feature type="transmembrane region" description="Helical" evidence="10">
    <location>
        <begin position="264"/>
        <end position="288"/>
    </location>
</feature>
<evidence type="ECO:0000313" key="12">
    <source>
        <dbReference type="EnsemblMetazoa" id="XP_020908498.1"/>
    </source>
</evidence>
<dbReference type="PROSITE" id="PS50262">
    <property type="entry name" value="G_PROTEIN_RECEP_F1_2"/>
    <property type="match status" value="1"/>
</dbReference>
<sequence length="342" mass="38529">MSTELVDLVLTSMAMITISAIAIVSNLIIIIAVLWNKRIRSVANILFVNLAVADFFQGFIAIPLRLAEQLNQTDTKPLIPCLVVIPLTIFFYSASNLNITIISIDRFIALYRPMRYKVLVTPFVVGSVITFCWVTSLFIALIPVVTGWGAKADAHLTSICLFSTTLRKEYLFMLFSIINFAVLAILLITNVFILKTAQNHVRRIHIARAPTQETQTDNMSTINLTQTFEDAFSPRSSEKSKISFASFKKRIPSRAGRDRKATKVVLIIVGLFVVLTVPITIIDLLGVFEANVNVPLVVIKIAVFMVYFNACINVFIYAGYNQEMRDTFKIMYLKTTLYLKRH</sequence>
<evidence type="ECO:0000256" key="7">
    <source>
        <dbReference type="ARBA" id="ARBA00023170"/>
    </source>
</evidence>
<dbReference type="AlphaFoldDB" id="A0A913XSE4"/>
<dbReference type="OrthoDB" id="5975661at2759"/>
<dbReference type="PANTHER" id="PTHR24248">
    <property type="entry name" value="ADRENERGIC RECEPTOR-RELATED G-PROTEIN COUPLED RECEPTOR"/>
    <property type="match status" value="1"/>
</dbReference>
<evidence type="ECO:0000256" key="5">
    <source>
        <dbReference type="ARBA" id="ARBA00023040"/>
    </source>
</evidence>
<dbReference type="KEGG" id="epa:110246492"/>
<evidence type="ECO:0000313" key="13">
    <source>
        <dbReference type="Proteomes" id="UP000887567"/>
    </source>
</evidence>
<comment type="similarity">
    <text evidence="9">Belongs to the G-protein coupled receptor 1 family.</text>
</comment>
<dbReference type="RefSeq" id="XP_020908498.1">
    <property type="nucleotide sequence ID" value="XM_021052839.2"/>
</dbReference>
<dbReference type="PRINTS" id="PR00237">
    <property type="entry name" value="GPCRRHODOPSN"/>
</dbReference>
<proteinExistence type="inferred from homology"/>
<evidence type="ECO:0000256" key="3">
    <source>
        <dbReference type="ARBA" id="ARBA00022692"/>
    </source>
</evidence>
<name>A0A913XSE4_EXADI</name>
<feature type="domain" description="G-protein coupled receptors family 1 profile" evidence="11">
    <location>
        <begin position="25"/>
        <end position="317"/>
    </location>
</feature>
<dbReference type="GO" id="GO:0005886">
    <property type="term" value="C:plasma membrane"/>
    <property type="evidence" value="ECO:0007669"/>
    <property type="project" value="UniProtKB-SubCell"/>
</dbReference>
<dbReference type="GO" id="GO:0004930">
    <property type="term" value="F:G protein-coupled receptor activity"/>
    <property type="evidence" value="ECO:0007669"/>
    <property type="project" value="UniProtKB-KW"/>
</dbReference>
<keyword evidence="4 10" id="KW-1133">Transmembrane helix</keyword>
<accession>A0A913XSE4</accession>
<evidence type="ECO:0000259" key="11">
    <source>
        <dbReference type="PROSITE" id="PS50262"/>
    </source>
</evidence>
<feature type="transmembrane region" description="Helical" evidence="10">
    <location>
        <begin position="294"/>
        <end position="320"/>
    </location>
</feature>